<reference evidence="2 3" key="1">
    <citation type="submission" date="2017-05" db="EMBL/GenBank/DDBJ databases">
        <authorList>
            <person name="Varghese N."/>
            <person name="Submissions S."/>
        </authorList>
    </citation>
    <scope>NUCLEOTIDE SEQUENCE [LARGE SCALE GENOMIC DNA]</scope>
    <source>
        <strain evidence="2 3">DSM 25457</strain>
    </source>
</reference>
<keyword evidence="3" id="KW-1185">Reference proteome</keyword>
<feature type="region of interest" description="Disordered" evidence="1">
    <location>
        <begin position="40"/>
        <end position="59"/>
    </location>
</feature>
<protein>
    <submittedName>
        <fullName evidence="2">Uncharacterized protein</fullName>
    </submittedName>
</protein>
<evidence type="ECO:0000256" key="1">
    <source>
        <dbReference type="SAM" id="MobiDB-lite"/>
    </source>
</evidence>
<dbReference type="EMBL" id="FXUG01000008">
    <property type="protein sequence ID" value="SMP63792.1"/>
    <property type="molecule type" value="Genomic_DNA"/>
</dbReference>
<accession>A0ABY1QA54</accession>
<sequence>MRNRGFTGAIQNVGPGLTPVLSGEIGLAQIELPGRHAVLAEQAGPGESPSPRKQFQQSRLPWYLGLPGRARRRDEFGKLPVSAKRPTAVSV</sequence>
<name>A0ABY1QA54_9BACT</name>
<evidence type="ECO:0000313" key="3">
    <source>
        <dbReference type="Proteomes" id="UP001158067"/>
    </source>
</evidence>
<evidence type="ECO:0000313" key="2">
    <source>
        <dbReference type="EMBL" id="SMP63792.1"/>
    </source>
</evidence>
<proteinExistence type="predicted"/>
<gene>
    <name evidence="2" type="ORF">SAMN06265222_108134</name>
</gene>
<dbReference type="Proteomes" id="UP001158067">
    <property type="component" value="Unassembled WGS sequence"/>
</dbReference>
<comment type="caution">
    <text evidence="2">The sequence shown here is derived from an EMBL/GenBank/DDBJ whole genome shotgun (WGS) entry which is preliminary data.</text>
</comment>
<organism evidence="2 3">
    <name type="scientific">Neorhodopirellula lusitana</name>
    <dbReference type="NCBI Taxonomy" id="445327"/>
    <lineage>
        <taxon>Bacteria</taxon>
        <taxon>Pseudomonadati</taxon>
        <taxon>Planctomycetota</taxon>
        <taxon>Planctomycetia</taxon>
        <taxon>Pirellulales</taxon>
        <taxon>Pirellulaceae</taxon>
        <taxon>Neorhodopirellula</taxon>
    </lineage>
</organism>